<proteinExistence type="predicted"/>
<dbReference type="RefSeq" id="WP_136825993.1">
    <property type="nucleotide sequence ID" value="NZ_SWBP01000002.1"/>
</dbReference>
<name>A0A4U1C1S4_9SPHI</name>
<sequence>MKRVKIIILVLFIIIIAIQFIQPARNQSGQVNQNSITKIYSVPKKVQMILSVACYDCHSNNTRYPWYANIQPGSWWMASHIKEGKNGLNFDEFASYSNRRQQSKLKSIVNSINNGTMPLSSYTLIHKEAILSKEDKMSIKNWANTIKDSLELRN</sequence>
<dbReference type="InterPro" id="IPR025992">
    <property type="entry name" value="Haem-bd"/>
</dbReference>
<feature type="domain" description="Haem-binding" evidence="1">
    <location>
        <begin position="12"/>
        <end position="147"/>
    </location>
</feature>
<accession>A0A4U1C1S4</accession>
<dbReference type="EMBL" id="SWBP01000002">
    <property type="protein sequence ID" value="TKB99181.1"/>
    <property type="molecule type" value="Genomic_DNA"/>
</dbReference>
<organism evidence="2 3">
    <name type="scientific">Pedobacter cryophilus</name>
    <dbReference type="NCBI Taxonomy" id="2571271"/>
    <lineage>
        <taxon>Bacteria</taxon>
        <taxon>Pseudomonadati</taxon>
        <taxon>Bacteroidota</taxon>
        <taxon>Sphingobacteriia</taxon>
        <taxon>Sphingobacteriales</taxon>
        <taxon>Sphingobacteriaceae</taxon>
        <taxon>Pedobacter</taxon>
    </lineage>
</organism>
<evidence type="ECO:0000313" key="3">
    <source>
        <dbReference type="Proteomes" id="UP000308181"/>
    </source>
</evidence>
<protein>
    <submittedName>
        <fullName evidence="2">Cytochrome C</fullName>
    </submittedName>
</protein>
<reference evidence="2 3" key="1">
    <citation type="submission" date="2019-04" db="EMBL/GenBank/DDBJ databases">
        <title>Pedobacter sp. AR-3-17 sp. nov., isolated from Arctic soil.</title>
        <authorList>
            <person name="Dahal R.H."/>
            <person name="Kim D.-U."/>
        </authorList>
    </citation>
    <scope>NUCLEOTIDE SEQUENCE [LARGE SCALE GENOMIC DNA]</scope>
    <source>
        <strain evidence="2 3">AR-3-17</strain>
    </source>
</reference>
<keyword evidence="3" id="KW-1185">Reference proteome</keyword>
<comment type="caution">
    <text evidence="2">The sequence shown here is derived from an EMBL/GenBank/DDBJ whole genome shotgun (WGS) entry which is preliminary data.</text>
</comment>
<dbReference type="Pfam" id="PF14376">
    <property type="entry name" value="Haem_bd"/>
    <property type="match status" value="1"/>
</dbReference>
<dbReference type="OrthoDB" id="196738at2"/>
<dbReference type="AlphaFoldDB" id="A0A4U1C1S4"/>
<gene>
    <name evidence="2" type="ORF">FA046_08735</name>
</gene>
<evidence type="ECO:0000259" key="1">
    <source>
        <dbReference type="SMART" id="SM01235"/>
    </source>
</evidence>
<dbReference type="Proteomes" id="UP000308181">
    <property type="component" value="Unassembled WGS sequence"/>
</dbReference>
<evidence type="ECO:0000313" key="2">
    <source>
        <dbReference type="EMBL" id="TKB99181.1"/>
    </source>
</evidence>
<dbReference type="SMART" id="SM01235">
    <property type="entry name" value="Haem_bd"/>
    <property type="match status" value="1"/>
</dbReference>